<keyword evidence="11" id="KW-0850">VLDL</keyword>
<keyword evidence="8" id="KW-0442">Lipid degradation</keyword>
<dbReference type="GO" id="GO:0034366">
    <property type="term" value="C:spherical high-density lipoprotein particle"/>
    <property type="evidence" value="ECO:0007669"/>
    <property type="project" value="TreeGrafter"/>
</dbReference>
<dbReference type="GO" id="GO:0010989">
    <property type="term" value="P:negative regulation of low-density lipoprotein particle clearance"/>
    <property type="evidence" value="ECO:0007669"/>
    <property type="project" value="TreeGrafter"/>
</dbReference>
<dbReference type="GO" id="GO:0070328">
    <property type="term" value="P:triglyceride homeostasis"/>
    <property type="evidence" value="ECO:0007669"/>
    <property type="project" value="TreeGrafter"/>
</dbReference>
<dbReference type="Proteomes" id="UP000028990">
    <property type="component" value="Unassembled WGS sequence"/>
</dbReference>
<dbReference type="GO" id="GO:0034363">
    <property type="term" value="C:intermediate-density lipoprotein particle"/>
    <property type="evidence" value="ECO:0007669"/>
    <property type="project" value="TreeGrafter"/>
</dbReference>
<dbReference type="EMBL" id="KN122326">
    <property type="protein sequence ID" value="KFO31103.1"/>
    <property type="molecule type" value="Genomic_DNA"/>
</dbReference>
<comment type="subcellular location">
    <subcellularLocation>
        <location evidence="1">Secreted</location>
    </subcellularLocation>
</comment>
<dbReference type="GO" id="GO:0034361">
    <property type="term" value="C:very-low-density lipoprotein particle"/>
    <property type="evidence" value="ECO:0007669"/>
    <property type="project" value="UniProtKB-KW"/>
</dbReference>
<keyword evidence="6" id="KW-0964">Secreted</keyword>
<dbReference type="GO" id="GO:0070653">
    <property type="term" value="F:high-density lipoprotein particle receptor binding"/>
    <property type="evidence" value="ECO:0007669"/>
    <property type="project" value="TreeGrafter"/>
</dbReference>
<dbReference type="GO" id="GO:0016042">
    <property type="term" value="P:lipid catabolic process"/>
    <property type="evidence" value="ECO:0007669"/>
    <property type="project" value="UniProtKB-KW"/>
</dbReference>
<proteinExistence type="inferred from homology"/>
<dbReference type="Pfam" id="PF05778">
    <property type="entry name" value="Apo-CIII"/>
    <property type="match status" value="1"/>
</dbReference>
<dbReference type="AlphaFoldDB" id="A0A091DKU6"/>
<dbReference type="GO" id="GO:0055102">
    <property type="term" value="F:lipase inhibitor activity"/>
    <property type="evidence" value="ECO:0007669"/>
    <property type="project" value="TreeGrafter"/>
</dbReference>
<dbReference type="InterPro" id="IPR038195">
    <property type="entry name" value="Apo_CIII_sf"/>
</dbReference>
<evidence type="ECO:0000313" key="16">
    <source>
        <dbReference type="Proteomes" id="UP000028990"/>
    </source>
</evidence>
<evidence type="ECO:0000256" key="9">
    <source>
        <dbReference type="ARBA" id="ARBA00023055"/>
    </source>
</evidence>
<keyword evidence="9" id="KW-0445">Lipid transport</keyword>
<evidence type="ECO:0000256" key="6">
    <source>
        <dbReference type="ARBA" id="ARBA00022525"/>
    </source>
</evidence>
<evidence type="ECO:0000256" key="3">
    <source>
        <dbReference type="ARBA" id="ARBA00015570"/>
    </source>
</evidence>
<comment type="function">
    <text evidence="13">Component of triglyceride-rich very low density lipoproteins (VLDL) and high density lipoproteins (HDL) in plasma. Plays a multifaceted role in triglyceride homeostasis. Intracellularly, promotes hepatic very low density lipoprotein 1 (VLDL1) assembly and secretion; extracellularly, attenuates hydrolysis and clearance of triglyceride-rich lipoproteins (TRLs). Impairs the lipolysis of TRLs by inhibiting lipoprotein lipase and the hepatic uptake of TRLs by remnant receptors. Formed of several curved helices connected via semiflexible hinges, so that it can wrap tightly around the curved micelle surface and easily adapt to the different diameters of its natural binding partners.</text>
</comment>
<dbReference type="GO" id="GO:0005543">
    <property type="term" value="F:phospholipid binding"/>
    <property type="evidence" value="ECO:0007669"/>
    <property type="project" value="TreeGrafter"/>
</dbReference>
<keyword evidence="4" id="KW-0813">Transport</keyword>
<dbReference type="Gene3D" id="6.10.90.10">
    <property type="entry name" value="Apolipoprotein CIII"/>
    <property type="match status" value="1"/>
</dbReference>
<dbReference type="GO" id="GO:0042632">
    <property type="term" value="P:cholesterol homeostasis"/>
    <property type="evidence" value="ECO:0007669"/>
    <property type="project" value="TreeGrafter"/>
</dbReference>
<evidence type="ECO:0000256" key="7">
    <source>
        <dbReference type="ARBA" id="ARBA00022729"/>
    </source>
</evidence>
<dbReference type="InterPro" id="IPR008403">
    <property type="entry name" value="Apo-CIII"/>
</dbReference>
<evidence type="ECO:0000256" key="8">
    <source>
        <dbReference type="ARBA" id="ARBA00022963"/>
    </source>
</evidence>
<organism evidence="15 16">
    <name type="scientific">Fukomys damarensis</name>
    <name type="common">Damaraland mole rat</name>
    <name type="synonym">Cryptomys damarensis</name>
    <dbReference type="NCBI Taxonomy" id="885580"/>
    <lineage>
        <taxon>Eukaryota</taxon>
        <taxon>Metazoa</taxon>
        <taxon>Chordata</taxon>
        <taxon>Craniata</taxon>
        <taxon>Vertebrata</taxon>
        <taxon>Euteleostomi</taxon>
        <taxon>Mammalia</taxon>
        <taxon>Eutheria</taxon>
        <taxon>Euarchontoglires</taxon>
        <taxon>Glires</taxon>
        <taxon>Rodentia</taxon>
        <taxon>Hystricomorpha</taxon>
        <taxon>Bathyergidae</taxon>
        <taxon>Fukomys</taxon>
    </lineage>
</organism>
<dbReference type="GO" id="GO:0010987">
    <property type="term" value="P:negative regulation of high-density lipoprotein particle clearance"/>
    <property type="evidence" value="ECO:0007669"/>
    <property type="project" value="TreeGrafter"/>
</dbReference>
<keyword evidence="15" id="KW-0449">Lipoprotein</keyword>
<dbReference type="GO" id="GO:0010916">
    <property type="term" value="P:negative regulation of very-low-density lipoprotein particle clearance"/>
    <property type="evidence" value="ECO:0007669"/>
    <property type="project" value="TreeGrafter"/>
</dbReference>
<sequence>MQPRVLLTVILLALLASARATETEDASLLGYMQDYVQGYVQHASKTAQDALTKMQDFEMAQQARGWMSDSLSSLQDYWSSFKGKWSGFWDATHEEARPSPAPEGI</sequence>
<dbReference type="PANTHER" id="PTHR14225">
    <property type="entry name" value="APOLIPOPROTEIN C-III"/>
    <property type="match status" value="1"/>
</dbReference>
<evidence type="ECO:0000256" key="1">
    <source>
        <dbReference type="ARBA" id="ARBA00004613"/>
    </source>
</evidence>
<protein>
    <recommendedName>
        <fullName evidence="3">Apolipoprotein C-III</fullName>
    </recommendedName>
    <alternativeName>
        <fullName evidence="12">Apolipoprotein C3</fullName>
    </alternativeName>
</protein>
<dbReference type="PANTHER" id="PTHR14225:SF0">
    <property type="entry name" value="APOLIPOPROTEIN C-III"/>
    <property type="match status" value="1"/>
</dbReference>
<name>A0A091DKU6_FUKDA</name>
<evidence type="ECO:0000256" key="5">
    <source>
        <dbReference type="ARBA" id="ARBA00022513"/>
    </source>
</evidence>
<evidence type="ECO:0000313" key="15">
    <source>
        <dbReference type="EMBL" id="KFO31103.1"/>
    </source>
</evidence>
<dbReference type="GO" id="GO:0010897">
    <property type="term" value="P:negative regulation of triglyceride catabolic process"/>
    <property type="evidence" value="ECO:0007669"/>
    <property type="project" value="TreeGrafter"/>
</dbReference>
<keyword evidence="10" id="KW-0443">Lipid metabolism</keyword>
<comment type="similarity">
    <text evidence="2">Belongs to the apolipoprotein C3 family.</text>
</comment>
<evidence type="ECO:0000256" key="11">
    <source>
        <dbReference type="ARBA" id="ARBA00023313"/>
    </source>
</evidence>
<reference evidence="15 16" key="1">
    <citation type="submission" date="2013-11" db="EMBL/GenBank/DDBJ databases">
        <title>The Damaraland mole rat (Fukomys damarensis) genome and evolution of African mole rats.</title>
        <authorList>
            <person name="Gladyshev V.N."/>
            <person name="Fang X."/>
        </authorList>
    </citation>
    <scope>NUCLEOTIDE SEQUENCE [LARGE SCALE GENOMIC DNA]</scope>
    <source>
        <tissue evidence="15">Liver</tissue>
    </source>
</reference>
<evidence type="ECO:0000256" key="13">
    <source>
        <dbReference type="ARBA" id="ARBA00045699"/>
    </source>
</evidence>
<evidence type="ECO:0000256" key="14">
    <source>
        <dbReference type="SAM" id="SignalP"/>
    </source>
</evidence>
<feature type="signal peptide" evidence="14">
    <location>
        <begin position="1"/>
        <end position="20"/>
    </location>
</feature>
<dbReference type="GO" id="GO:0042627">
    <property type="term" value="C:chylomicron"/>
    <property type="evidence" value="ECO:0007669"/>
    <property type="project" value="UniProtKB-KW"/>
</dbReference>
<keyword evidence="5" id="KW-0162">Chylomicron</keyword>
<accession>A0A091DKU6</accession>
<evidence type="ECO:0000256" key="12">
    <source>
        <dbReference type="ARBA" id="ARBA00031173"/>
    </source>
</evidence>
<dbReference type="GO" id="GO:0006869">
    <property type="term" value="P:lipid transport"/>
    <property type="evidence" value="ECO:0007669"/>
    <property type="project" value="UniProtKB-KW"/>
</dbReference>
<feature type="chain" id="PRO_5001873220" description="Apolipoprotein C-III" evidence="14">
    <location>
        <begin position="21"/>
        <end position="105"/>
    </location>
</feature>
<keyword evidence="7 14" id="KW-0732">Signal</keyword>
<dbReference type="STRING" id="885580.ENSFDAP00000003176"/>
<evidence type="ECO:0000256" key="2">
    <source>
        <dbReference type="ARBA" id="ARBA00011008"/>
    </source>
</evidence>
<evidence type="ECO:0000256" key="4">
    <source>
        <dbReference type="ARBA" id="ARBA00022448"/>
    </source>
</evidence>
<dbReference type="eggNOG" id="ENOG502SZ00">
    <property type="taxonomic scope" value="Eukaryota"/>
</dbReference>
<dbReference type="GO" id="GO:0042157">
    <property type="term" value="P:lipoprotein metabolic process"/>
    <property type="evidence" value="ECO:0007669"/>
    <property type="project" value="InterPro"/>
</dbReference>
<evidence type="ECO:0000256" key="10">
    <source>
        <dbReference type="ARBA" id="ARBA00023098"/>
    </source>
</evidence>
<gene>
    <name evidence="15" type="ORF">H920_07538</name>
</gene>
<keyword evidence="16" id="KW-1185">Reference proteome</keyword>